<dbReference type="CDD" id="cd14014">
    <property type="entry name" value="STKc_PknB_like"/>
    <property type="match status" value="1"/>
</dbReference>
<evidence type="ECO:0000256" key="5">
    <source>
        <dbReference type="PROSITE-ProRule" id="PRU10141"/>
    </source>
</evidence>
<evidence type="ECO:0000313" key="8">
    <source>
        <dbReference type="EMBL" id="MBB5494500.1"/>
    </source>
</evidence>
<organism evidence="8 9">
    <name type="scientific">Nocardiopsis metallicus</name>
    <dbReference type="NCBI Taxonomy" id="179819"/>
    <lineage>
        <taxon>Bacteria</taxon>
        <taxon>Bacillati</taxon>
        <taxon>Actinomycetota</taxon>
        <taxon>Actinomycetes</taxon>
        <taxon>Streptosporangiales</taxon>
        <taxon>Nocardiopsidaceae</taxon>
        <taxon>Nocardiopsis</taxon>
    </lineage>
</organism>
<evidence type="ECO:0000256" key="1">
    <source>
        <dbReference type="ARBA" id="ARBA00022679"/>
    </source>
</evidence>
<comment type="caution">
    <text evidence="8">The sequence shown here is derived from an EMBL/GenBank/DDBJ whole genome shotgun (WGS) entry which is preliminary data.</text>
</comment>
<protein>
    <submittedName>
        <fullName evidence="8">Serine/threonine protein kinase</fullName>
    </submittedName>
</protein>
<dbReference type="InterPro" id="IPR011009">
    <property type="entry name" value="Kinase-like_dom_sf"/>
</dbReference>
<dbReference type="RefSeq" id="WP_184368069.1">
    <property type="nucleotide sequence ID" value="NZ_BAAAKM010000012.1"/>
</dbReference>
<accession>A0A840WBT6</accession>
<dbReference type="PANTHER" id="PTHR43289:SF34">
    <property type="entry name" value="SERINE_THREONINE-PROTEIN KINASE YBDM-RELATED"/>
    <property type="match status" value="1"/>
</dbReference>
<dbReference type="PROSITE" id="PS00108">
    <property type="entry name" value="PROTEIN_KINASE_ST"/>
    <property type="match status" value="1"/>
</dbReference>
<gene>
    <name evidence="8" type="ORF">HNR07_005637</name>
</gene>
<reference evidence="8 9" key="1">
    <citation type="submission" date="2020-08" db="EMBL/GenBank/DDBJ databases">
        <title>Sequencing the genomes of 1000 actinobacteria strains.</title>
        <authorList>
            <person name="Klenk H.-P."/>
        </authorList>
    </citation>
    <scope>NUCLEOTIDE SEQUENCE [LARGE SCALE GENOMIC DNA]</scope>
    <source>
        <strain evidence="8 9">DSM 44598</strain>
    </source>
</reference>
<dbReference type="EMBL" id="JACHDO010000001">
    <property type="protein sequence ID" value="MBB5494500.1"/>
    <property type="molecule type" value="Genomic_DNA"/>
</dbReference>
<dbReference type="SMART" id="SM00220">
    <property type="entry name" value="S_TKc"/>
    <property type="match status" value="1"/>
</dbReference>
<keyword evidence="9" id="KW-1185">Reference proteome</keyword>
<proteinExistence type="predicted"/>
<feature type="domain" description="Protein kinase" evidence="7">
    <location>
        <begin position="15"/>
        <end position="290"/>
    </location>
</feature>
<evidence type="ECO:0000259" key="7">
    <source>
        <dbReference type="PROSITE" id="PS50011"/>
    </source>
</evidence>
<dbReference type="InterPro" id="IPR015943">
    <property type="entry name" value="WD40/YVTN_repeat-like_dom_sf"/>
</dbReference>
<keyword evidence="2 5" id="KW-0547">Nucleotide-binding</keyword>
<feature type="region of interest" description="Disordered" evidence="6">
    <location>
        <begin position="311"/>
        <end position="378"/>
    </location>
</feature>
<dbReference type="PROSITE" id="PS50011">
    <property type="entry name" value="PROTEIN_KINASE_DOM"/>
    <property type="match status" value="1"/>
</dbReference>
<dbReference type="GO" id="GO:0005524">
    <property type="term" value="F:ATP binding"/>
    <property type="evidence" value="ECO:0007669"/>
    <property type="project" value="UniProtKB-UniRule"/>
</dbReference>
<keyword evidence="4 5" id="KW-0067">ATP-binding</keyword>
<dbReference type="AlphaFoldDB" id="A0A840WBT6"/>
<dbReference type="Proteomes" id="UP000579647">
    <property type="component" value="Unassembled WGS sequence"/>
</dbReference>
<evidence type="ECO:0000256" key="4">
    <source>
        <dbReference type="ARBA" id="ARBA00022840"/>
    </source>
</evidence>
<sequence>MEPLHPDDPRELGRFRLLRRVGEGGMGVVFLAVSTEGAADGTGSATGDDLAAVKAIRPEFSGDREFRARFASEVELARRVRGPYTARVLDADTEGRKPWLATEYVPGPSLHQAVRDSGPFPEPSLLALAAGLAEALNAIHGVGLVHRDLKPSNVLLSPRGPQVIDFGIARATDATALTRTGQALGTPAYMSPEQAVGSVVDPRSDLFSFGGVLLFTATGRQPFGTGNAHALLYRVVNEEPDLTGVPEGLRPLITACLAKNPDDRPELASVLADLTGTKLPRGDEDPTEWLPEAVATKVLHTTAAATEVAPTLAVTSEVPAEEPAEEPVQEETAPEDAAPEEPSAPAELAEEAPSEASPSETDRAPDQAPRSRDPEASSSRALWFLGTATVAMVTALALVINATGGIAPQAGAGDNSQASESNQPAPFAPELDEAEARGREVADSVFLDGADRFATLSGTGVNIFEAGKTSAVEQVTDSYEVSLSSSTELVTTLDGSLVAARSNKTTLHEAAIHVWDLESSERHVIELPDAGGGGYLALSPDGETVYFGENVEEEPTVSAYRVSDGEELYSVEVPAEPRTDDSTDTSRRASIVAVGTAQGGDLLVAALDTGIAVWDAATGEPHPSHPELREWRADFASTAAIGDRYVAAAAPLGVLLWDLTSDEDPKAIPLPEELMDTDARSASTGLRVQNVALGNSETRITASGQNRSPSRSFLITWDLEGEVLAEGDPRQEYTSLTASPDDNRVLVSTYALNKKRDQIMILGGNLEPVETFHVPRR</sequence>
<dbReference type="GO" id="GO:0004674">
    <property type="term" value="F:protein serine/threonine kinase activity"/>
    <property type="evidence" value="ECO:0007669"/>
    <property type="project" value="UniProtKB-KW"/>
</dbReference>
<evidence type="ECO:0000256" key="6">
    <source>
        <dbReference type="SAM" id="MobiDB-lite"/>
    </source>
</evidence>
<dbReference type="InterPro" id="IPR017441">
    <property type="entry name" value="Protein_kinase_ATP_BS"/>
</dbReference>
<feature type="compositionally biased region" description="Acidic residues" evidence="6">
    <location>
        <begin position="319"/>
        <end position="339"/>
    </location>
</feature>
<dbReference type="InterPro" id="IPR008271">
    <property type="entry name" value="Ser/Thr_kinase_AS"/>
</dbReference>
<dbReference type="PANTHER" id="PTHR43289">
    <property type="entry name" value="MITOGEN-ACTIVATED PROTEIN KINASE KINASE KINASE 20-RELATED"/>
    <property type="match status" value="1"/>
</dbReference>
<evidence type="ECO:0000256" key="2">
    <source>
        <dbReference type="ARBA" id="ARBA00022741"/>
    </source>
</evidence>
<dbReference type="InterPro" id="IPR011044">
    <property type="entry name" value="Quino_amine_DH_bsu"/>
</dbReference>
<keyword evidence="1" id="KW-0808">Transferase</keyword>
<dbReference type="Gene3D" id="1.10.510.10">
    <property type="entry name" value="Transferase(Phosphotransferase) domain 1"/>
    <property type="match status" value="1"/>
</dbReference>
<feature type="binding site" evidence="5">
    <location>
        <position position="54"/>
    </location>
    <ligand>
        <name>ATP</name>
        <dbReference type="ChEBI" id="CHEBI:30616"/>
    </ligand>
</feature>
<dbReference type="SUPFAM" id="SSF50969">
    <property type="entry name" value="YVTN repeat-like/Quinoprotein amine dehydrogenase"/>
    <property type="match status" value="1"/>
</dbReference>
<dbReference type="Gene3D" id="3.30.200.20">
    <property type="entry name" value="Phosphorylase Kinase, domain 1"/>
    <property type="match status" value="1"/>
</dbReference>
<dbReference type="Gene3D" id="2.130.10.10">
    <property type="entry name" value="YVTN repeat-like/Quinoprotein amine dehydrogenase"/>
    <property type="match status" value="1"/>
</dbReference>
<keyword evidence="3 8" id="KW-0418">Kinase</keyword>
<dbReference type="PROSITE" id="PS00107">
    <property type="entry name" value="PROTEIN_KINASE_ATP"/>
    <property type="match status" value="1"/>
</dbReference>
<keyword evidence="8" id="KW-0723">Serine/threonine-protein kinase</keyword>
<feature type="compositionally biased region" description="Basic and acidic residues" evidence="6">
    <location>
        <begin position="360"/>
        <end position="375"/>
    </location>
</feature>
<evidence type="ECO:0000256" key="3">
    <source>
        <dbReference type="ARBA" id="ARBA00022777"/>
    </source>
</evidence>
<dbReference type="InterPro" id="IPR000719">
    <property type="entry name" value="Prot_kinase_dom"/>
</dbReference>
<dbReference type="SUPFAM" id="SSF56112">
    <property type="entry name" value="Protein kinase-like (PK-like)"/>
    <property type="match status" value="1"/>
</dbReference>
<name>A0A840WBT6_9ACTN</name>
<evidence type="ECO:0000313" key="9">
    <source>
        <dbReference type="Proteomes" id="UP000579647"/>
    </source>
</evidence>
<dbReference type="Pfam" id="PF00069">
    <property type="entry name" value="Pkinase"/>
    <property type="match status" value="1"/>
</dbReference>